<accession>A0ABN8JWC5</accession>
<name>A0ABN8JWC5_9HYPH</name>
<gene>
    <name evidence="1" type="ORF">MES4922_30343</name>
</gene>
<dbReference type="Proteomes" id="UP001152604">
    <property type="component" value="Unassembled WGS sequence"/>
</dbReference>
<sequence length="31" mass="3539">MANLLYFSNIYQQFSNHTEIGQTDIAGLCDM</sequence>
<dbReference type="EMBL" id="CAKXZS010000023">
    <property type="protein sequence ID" value="CAH2401926.1"/>
    <property type="molecule type" value="Genomic_DNA"/>
</dbReference>
<reference evidence="1" key="1">
    <citation type="submission" date="2022-03" db="EMBL/GenBank/DDBJ databases">
        <authorList>
            <person name="Brunel B."/>
        </authorList>
    </citation>
    <scope>NUCLEOTIDE SEQUENCE</scope>
    <source>
        <strain evidence="1">STM4922sample</strain>
    </source>
</reference>
<comment type="caution">
    <text evidence="1">The sequence shown here is derived from an EMBL/GenBank/DDBJ whole genome shotgun (WGS) entry which is preliminary data.</text>
</comment>
<keyword evidence="2" id="KW-1185">Reference proteome</keyword>
<proteinExistence type="predicted"/>
<evidence type="ECO:0000313" key="2">
    <source>
        <dbReference type="Proteomes" id="UP001152604"/>
    </source>
</evidence>
<protein>
    <submittedName>
        <fullName evidence="1">Uncharacterized protein</fullName>
    </submittedName>
</protein>
<organism evidence="1 2">
    <name type="scientific">Mesorhizobium ventifaucium</name>
    <dbReference type="NCBI Taxonomy" id="666020"/>
    <lineage>
        <taxon>Bacteria</taxon>
        <taxon>Pseudomonadati</taxon>
        <taxon>Pseudomonadota</taxon>
        <taxon>Alphaproteobacteria</taxon>
        <taxon>Hyphomicrobiales</taxon>
        <taxon>Phyllobacteriaceae</taxon>
        <taxon>Mesorhizobium</taxon>
    </lineage>
</organism>
<evidence type="ECO:0000313" key="1">
    <source>
        <dbReference type="EMBL" id="CAH2401926.1"/>
    </source>
</evidence>